<proteinExistence type="predicted"/>
<comment type="caution">
    <text evidence="7">The sequence shown here is derived from an EMBL/GenBank/DDBJ whole genome shotgun (WGS) entry which is preliminary data.</text>
</comment>
<evidence type="ECO:0000313" key="7">
    <source>
        <dbReference type="EMBL" id="KAG0304331.1"/>
    </source>
</evidence>
<keyword evidence="2 6" id="KW-0812">Transmembrane</keyword>
<feature type="compositionally biased region" description="Acidic residues" evidence="5">
    <location>
        <begin position="1"/>
        <end position="11"/>
    </location>
</feature>
<feature type="compositionally biased region" description="Basic residues" evidence="5">
    <location>
        <begin position="26"/>
        <end position="41"/>
    </location>
</feature>
<feature type="compositionally biased region" description="Basic and acidic residues" evidence="5">
    <location>
        <begin position="42"/>
        <end position="73"/>
    </location>
</feature>
<dbReference type="InterPro" id="IPR051694">
    <property type="entry name" value="Immunoregulatory_rcpt-like"/>
</dbReference>
<dbReference type="GO" id="GO:0071944">
    <property type="term" value="C:cell periphery"/>
    <property type="evidence" value="ECO:0007669"/>
    <property type="project" value="UniProtKB-ARBA"/>
</dbReference>
<dbReference type="EMBL" id="JAAAIP010001722">
    <property type="protein sequence ID" value="KAG0304331.1"/>
    <property type="molecule type" value="Genomic_DNA"/>
</dbReference>
<feature type="region of interest" description="Disordered" evidence="5">
    <location>
        <begin position="1"/>
        <end position="75"/>
    </location>
</feature>
<protein>
    <submittedName>
        <fullName evidence="7">Uncharacterized protein</fullName>
    </submittedName>
</protein>
<accession>A0A9P6UIY6</accession>
<feature type="region of interest" description="Disordered" evidence="5">
    <location>
        <begin position="553"/>
        <end position="584"/>
    </location>
</feature>
<evidence type="ECO:0000256" key="6">
    <source>
        <dbReference type="SAM" id="Phobius"/>
    </source>
</evidence>
<gene>
    <name evidence="7" type="ORF">BGZ99_002434</name>
</gene>
<dbReference type="PANTHER" id="PTHR15549:SF30">
    <property type="entry name" value="MID2 DOMAIN-CONTAINING PROTEIN"/>
    <property type="match status" value="1"/>
</dbReference>
<dbReference type="PANTHER" id="PTHR15549">
    <property type="entry name" value="PAIRED IMMUNOGLOBULIN-LIKE TYPE 2 RECEPTOR"/>
    <property type="match status" value="1"/>
</dbReference>
<name>A0A9P6UIY6_9FUNG</name>
<organism evidence="7 8">
    <name type="scientific">Dissophora globulifera</name>
    <dbReference type="NCBI Taxonomy" id="979702"/>
    <lineage>
        <taxon>Eukaryota</taxon>
        <taxon>Fungi</taxon>
        <taxon>Fungi incertae sedis</taxon>
        <taxon>Mucoromycota</taxon>
        <taxon>Mortierellomycotina</taxon>
        <taxon>Mortierellomycetes</taxon>
        <taxon>Mortierellales</taxon>
        <taxon>Mortierellaceae</taxon>
        <taxon>Dissophora</taxon>
    </lineage>
</organism>
<evidence type="ECO:0000256" key="5">
    <source>
        <dbReference type="SAM" id="MobiDB-lite"/>
    </source>
</evidence>
<feature type="region of interest" description="Disordered" evidence="5">
    <location>
        <begin position="202"/>
        <end position="232"/>
    </location>
</feature>
<feature type="region of interest" description="Disordered" evidence="5">
    <location>
        <begin position="615"/>
        <end position="661"/>
    </location>
</feature>
<feature type="region of interest" description="Disordered" evidence="5">
    <location>
        <begin position="673"/>
        <end position="711"/>
    </location>
</feature>
<keyword evidence="4 6" id="KW-0472">Membrane</keyword>
<reference evidence="7" key="1">
    <citation type="journal article" date="2020" name="Fungal Divers.">
        <title>Resolving the Mortierellaceae phylogeny through synthesis of multi-gene phylogenetics and phylogenomics.</title>
        <authorList>
            <person name="Vandepol N."/>
            <person name="Liber J."/>
            <person name="Desiro A."/>
            <person name="Na H."/>
            <person name="Kennedy M."/>
            <person name="Barry K."/>
            <person name="Grigoriev I.V."/>
            <person name="Miller A.N."/>
            <person name="O'Donnell K."/>
            <person name="Stajich J.E."/>
            <person name="Bonito G."/>
        </authorList>
    </citation>
    <scope>NUCLEOTIDE SEQUENCE</scope>
    <source>
        <strain evidence="7">REB-010B</strain>
    </source>
</reference>
<keyword evidence="3 6" id="KW-1133">Transmembrane helix</keyword>
<dbReference type="Proteomes" id="UP000738325">
    <property type="component" value="Unassembled WGS sequence"/>
</dbReference>
<comment type="subcellular location">
    <subcellularLocation>
        <location evidence="1">Membrane</location>
        <topology evidence="1">Single-pass membrane protein</topology>
    </subcellularLocation>
</comment>
<dbReference type="GO" id="GO:0016020">
    <property type="term" value="C:membrane"/>
    <property type="evidence" value="ECO:0007669"/>
    <property type="project" value="UniProtKB-SubCell"/>
</dbReference>
<feature type="compositionally biased region" description="Gly residues" evidence="5">
    <location>
        <begin position="303"/>
        <end position="315"/>
    </location>
</feature>
<evidence type="ECO:0000256" key="2">
    <source>
        <dbReference type="ARBA" id="ARBA00022692"/>
    </source>
</evidence>
<feature type="non-terminal residue" evidence="7">
    <location>
        <position position="711"/>
    </location>
</feature>
<feature type="region of interest" description="Disordered" evidence="5">
    <location>
        <begin position="296"/>
        <end position="320"/>
    </location>
</feature>
<sequence length="711" mass="76529">DQDHEDQDDSYDQCPRSKHDIIIHPGGHHLHRHRRRRHDQRHRSNDPIIRHVGDHYRRPSRNDAGRQPDHGRDSNLFSNSLSFSVFICDYDKDNTIHRFHYRNGNVAAHHHHHLRYPRAVVDLDVEYYHDQPVRCHGSHDNGRHVDLRDNNRDDNIPFTITNNNNHNNNNIIIVHNNNNTNHNTNNIINIILINNDHNNGSHDQFSIRGGGVSSTNSAGHPPSTPPLISPSPTSTLAPVVINTSSGGLSGGAIAGIVIGSVVGVLALIAALLFWRRRRRRHLEGISNTVFNPVNPDMQETRYSGGGGGGGGGGGRPSASSAATTAATAAAFGGAAAAGRGSMSYGNSGGGGGGGSAMNTMDGWGGSTEPMNVAMLAATGFSPAGGSSNGLYPYEVDPQYMHTSGVQGGVENYSGDIGYIPPVDPVYGHYGAGYGTGGEYEYGYDPRHLTPQQQREQDAAYRYQEQMYQQQLQLQQQQQQLQLQQQLGHHPDLQSPVRYYYPGQGRFTEEDEAMHREYLYRLQRASTAASESASASAAAMAAAAAAGAAVARAAEGSPPTPIPPSATTTRSSPTSRHPSTDLSGAAMSITGAASATRRSSGIDGALAPVPTTYADAESDVHNSKSETWPERPQSLTSTPSESRRNPQQLANQASASSLKLGTVSKHAVSRQATFRQALIMRSSPSRSMAGGTEKVKRKNPTFRSAKASPKSK</sequence>
<feature type="transmembrane region" description="Helical" evidence="6">
    <location>
        <begin position="252"/>
        <end position="274"/>
    </location>
</feature>
<dbReference type="AlphaFoldDB" id="A0A9P6UIY6"/>
<feature type="compositionally biased region" description="Low complexity" evidence="5">
    <location>
        <begin position="564"/>
        <end position="576"/>
    </location>
</feature>
<evidence type="ECO:0000256" key="4">
    <source>
        <dbReference type="ARBA" id="ARBA00023136"/>
    </source>
</evidence>
<feature type="compositionally biased region" description="Polar residues" evidence="5">
    <location>
        <begin position="632"/>
        <end position="658"/>
    </location>
</feature>
<evidence type="ECO:0000313" key="8">
    <source>
        <dbReference type="Proteomes" id="UP000738325"/>
    </source>
</evidence>
<evidence type="ECO:0000256" key="1">
    <source>
        <dbReference type="ARBA" id="ARBA00004167"/>
    </source>
</evidence>
<keyword evidence="8" id="KW-1185">Reference proteome</keyword>
<evidence type="ECO:0000256" key="3">
    <source>
        <dbReference type="ARBA" id="ARBA00022989"/>
    </source>
</evidence>
<feature type="compositionally biased region" description="Basic and acidic residues" evidence="5">
    <location>
        <begin position="617"/>
        <end position="628"/>
    </location>
</feature>